<name>A0A2W5B5T4_9CORY</name>
<reference evidence="4 5" key="1">
    <citation type="submission" date="2017-11" db="EMBL/GenBank/DDBJ databases">
        <title>Infants hospitalized years apart are colonized by the same room-sourced microbial strains.</title>
        <authorList>
            <person name="Brooks B."/>
            <person name="Olm M.R."/>
            <person name="Firek B.A."/>
            <person name="Baker R."/>
            <person name="Thomas B.C."/>
            <person name="Morowitz M.J."/>
            <person name="Banfield J.F."/>
        </authorList>
    </citation>
    <scope>NUCLEOTIDE SEQUENCE [LARGE SCALE GENOMIC DNA]</scope>
    <source>
        <strain evidence="4">S2_012_000_R3_87</strain>
    </source>
</reference>
<gene>
    <name evidence="4" type="ORF">DI609_05760</name>
</gene>
<evidence type="ECO:0000259" key="3">
    <source>
        <dbReference type="Pfam" id="PF02839"/>
    </source>
</evidence>
<proteinExistence type="predicted"/>
<feature type="compositionally biased region" description="Acidic residues" evidence="2">
    <location>
        <begin position="1"/>
        <end position="18"/>
    </location>
</feature>
<evidence type="ECO:0000256" key="1">
    <source>
        <dbReference type="ARBA" id="ARBA00022801"/>
    </source>
</evidence>
<dbReference type="GO" id="GO:0005975">
    <property type="term" value="P:carbohydrate metabolic process"/>
    <property type="evidence" value="ECO:0007669"/>
    <property type="project" value="InterPro"/>
</dbReference>
<dbReference type="Gene3D" id="2.10.10.20">
    <property type="entry name" value="Carbohydrate-binding module superfamily 5/12"/>
    <property type="match status" value="1"/>
</dbReference>
<feature type="domain" description="Chitin-binding type-3" evidence="3">
    <location>
        <begin position="26"/>
        <end position="68"/>
    </location>
</feature>
<dbReference type="EMBL" id="QFNY01000113">
    <property type="protein sequence ID" value="PZP00737.1"/>
    <property type="molecule type" value="Genomic_DNA"/>
</dbReference>
<dbReference type="GO" id="GO:0004553">
    <property type="term" value="F:hydrolase activity, hydrolyzing O-glycosyl compounds"/>
    <property type="evidence" value="ECO:0007669"/>
    <property type="project" value="InterPro"/>
</dbReference>
<protein>
    <recommendedName>
        <fullName evidence="3">Chitin-binding type-3 domain-containing protein</fullName>
    </recommendedName>
</protein>
<feature type="region of interest" description="Disordered" evidence="2">
    <location>
        <begin position="51"/>
        <end position="70"/>
    </location>
</feature>
<organism evidence="4 5">
    <name type="scientific">Corynebacterium urealyticum</name>
    <dbReference type="NCBI Taxonomy" id="43771"/>
    <lineage>
        <taxon>Bacteria</taxon>
        <taxon>Bacillati</taxon>
        <taxon>Actinomycetota</taxon>
        <taxon>Actinomycetes</taxon>
        <taxon>Mycobacteriales</taxon>
        <taxon>Corynebacteriaceae</taxon>
        <taxon>Corynebacterium</taxon>
    </lineage>
</organism>
<feature type="region of interest" description="Disordered" evidence="2">
    <location>
        <begin position="1"/>
        <end position="37"/>
    </location>
</feature>
<accession>A0A2W5B5T4</accession>
<dbReference type="SUPFAM" id="SSF51055">
    <property type="entry name" value="Carbohydrate binding domain"/>
    <property type="match status" value="1"/>
</dbReference>
<dbReference type="Proteomes" id="UP000249451">
    <property type="component" value="Unassembled WGS sequence"/>
</dbReference>
<dbReference type="GO" id="GO:0005576">
    <property type="term" value="C:extracellular region"/>
    <property type="evidence" value="ECO:0007669"/>
    <property type="project" value="InterPro"/>
</dbReference>
<dbReference type="Pfam" id="PF02839">
    <property type="entry name" value="CBM_5_12"/>
    <property type="match status" value="1"/>
</dbReference>
<evidence type="ECO:0000313" key="5">
    <source>
        <dbReference type="Proteomes" id="UP000249451"/>
    </source>
</evidence>
<dbReference type="CDD" id="cd12214">
    <property type="entry name" value="ChiA1_BD"/>
    <property type="match status" value="1"/>
</dbReference>
<dbReference type="InterPro" id="IPR003610">
    <property type="entry name" value="CBM5/12"/>
</dbReference>
<keyword evidence="1" id="KW-0378">Hydrolase</keyword>
<sequence>MEDKDEPEAGESTEDNPAEAEPATPEWKPNIAVKPGERKTFQGGTYEVIQGHTTQAGWEPPAVPALWKKV</sequence>
<dbReference type="InterPro" id="IPR036573">
    <property type="entry name" value="CBM_sf_5/12"/>
</dbReference>
<dbReference type="AlphaFoldDB" id="A0A2W5B5T4"/>
<comment type="caution">
    <text evidence="4">The sequence shown here is derived from an EMBL/GenBank/DDBJ whole genome shotgun (WGS) entry which is preliminary data.</text>
</comment>
<evidence type="ECO:0000256" key="2">
    <source>
        <dbReference type="SAM" id="MobiDB-lite"/>
    </source>
</evidence>
<evidence type="ECO:0000313" key="4">
    <source>
        <dbReference type="EMBL" id="PZP00737.1"/>
    </source>
</evidence>
<dbReference type="GO" id="GO:0030246">
    <property type="term" value="F:carbohydrate binding"/>
    <property type="evidence" value="ECO:0007669"/>
    <property type="project" value="InterPro"/>
</dbReference>